<accession>A0ACC2NZ30</accession>
<keyword evidence="2" id="KW-1185">Reference proteome</keyword>
<gene>
    <name evidence="1" type="ORF">QAD02_012169</name>
</gene>
<name>A0ACC2NZ30_9HYME</name>
<dbReference type="EMBL" id="CM056742">
    <property type="protein sequence ID" value="KAJ8676382.1"/>
    <property type="molecule type" value="Genomic_DNA"/>
</dbReference>
<reference evidence="1" key="1">
    <citation type="submission" date="2023-04" db="EMBL/GenBank/DDBJ databases">
        <title>A chromosome-level genome assembly of the parasitoid wasp Eretmocerus hayati.</title>
        <authorList>
            <person name="Zhong Y."/>
            <person name="Liu S."/>
            <person name="Liu Y."/>
        </authorList>
    </citation>
    <scope>NUCLEOTIDE SEQUENCE</scope>
    <source>
        <strain evidence="1">ZJU_SS_LIU_2023</strain>
    </source>
</reference>
<comment type="caution">
    <text evidence="1">The sequence shown here is derived from an EMBL/GenBank/DDBJ whole genome shotgun (WGS) entry which is preliminary data.</text>
</comment>
<evidence type="ECO:0000313" key="2">
    <source>
        <dbReference type="Proteomes" id="UP001239111"/>
    </source>
</evidence>
<proteinExistence type="predicted"/>
<sequence length="717" mass="82813">MKKPLITLILLVSLVFGQEDSDDENEGNGSRDGYKYPKGKMVGPGGIRPENQCDIDVEVEEAFTLVFGELRIVSTGPDIVTQNNPALVRTVLTEFMSRMRIIKMRGGHILIPLALFLREAVNRWDDCNGNLIFTYDHDVERIYFRREPMEGSTNSPRLGWLDSVLRMFTGPSTSQNTCSTLPVIPFAHDLRLYTSKVLKLVRTNQRRKWLLARDATAPLRHRHHASPHNLVRRFLKIALRTLRNAATNGLPVGQRNFYVRLERFIRWTVTSLVEEARQTFGTNYFVPIPTLVEDLDYERLLEGFSSFPPGDFFFGVDPDERGPYDPNFFWPNLLEPYPFDHAIRYFVDVHHYDTLYSLHLRILQFINGGENLNGRNLYELCLKFFAFLFATSTSSRRVIPITTESDWVTITFEEYPEERRNFATAIHDSSILNDTQKTEALTKLASIGKSHPIKIPKKQKEELDEKRGMSTSTPPQSSERSKRAVNPVDDEETCATKSAFADRQLHRLIRWLEEEYKLQENGNITREPEQVPWNCPLQKVNAAYYIKYHQDSRSSFLQEEQSECFPTLASSIKSVIPQDDWTGCTNFDGSCLDNHINFKVEEWCAALRRIIMNDILSPNKEIILCPVNPVANHNDVPQSFHRDIGIFLNWLVQERLNGFVDILDNFSMSTVSSNADTPFFPGVEMVLENNEEPWFDMMLCRSIPFEEKSIHNLRFIF</sequence>
<organism evidence="1 2">
    <name type="scientific">Eretmocerus hayati</name>
    <dbReference type="NCBI Taxonomy" id="131215"/>
    <lineage>
        <taxon>Eukaryota</taxon>
        <taxon>Metazoa</taxon>
        <taxon>Ecdysozoa</taxon>
        <taxon>Arthropoda</taxon>
        <taxon>Hexapoda</taxon>
        <taxon>Insecta</taxon>
        <taxon>Pterygota</taxon>
        <taxon>Neoptera</taxon>
        <taxon>Endopterygota</taxon>
        <taxon>Hymenoptera</taxon>
        <taxon>Apocrita</taxon>
        <taxon>Proctotrupomorpha</taxon>
        <taxon>Chalcidoidea</taxon>
        <taxon>Aphelinidae</taxon>
        <taxon>Aphelininae</taxon>
        <taxon>Eretmocerus</taxon>
    </lineage>
</organism>
<evidence type="ECO:0000313" key="1">
    <source>
        <dbReference type="EMBL" id="KAJ8676382.1"/>
    </source>
</evidence>
<protein>
    <submittedName>
        <fullName evidence="1">Uncharacterized protein</fullName>
    </submittedName>
</protein>
<dbReference type="Proteomes" id="UP001239111">
    <property type="component" value="Chromosome 2"/>
</dbReference>